<reference evidence="1" key="1">
    <citation type="submission" date="2023-04" db="EMBL/GenBank/DDBJ databases">
        <title>A chromosome-level genome assembly of the parasitoid wasp Eretmocerus hayati.</title>
        <authorList>
            <person name="Zhong Y."/>
            <person name="Liu S."/>
            <person name="Liu Y."/>
        </authorList>
    </citation>
    <scope>NUCLEOTIDE SEQUENCE</scope>
    <source>
        <strain evidence="1">ZJU_SS_LIU_2023</strain>
    </source>
</reference>
<accession>A0ACC2PGT9</accession>
<comment type="caution">
    <text evidence="1">The sequence shown here is derived from an EMBL/GenBank/DDBJ whole genome shotgun (WGS) entry which is preliminary data.</text>
</comment>
<keyword evidence="2" id="KW-1185">Reference proteome</keyword>
<sequence>MNEHKMMLITKEVVLGLAKEMDYKEVERSEGRRGKGNRIDLSAVGQLTGYLGDYERATISATDKSTIPKVGGSFKSSLLGQEARLKGDRLFHKSDVREAPPYSSLPRPPFTSHPGHGIVQNVAVYTCVGPIEFAPESILGSDPSTQFASESCGFVQLVPRRQLGYDSVWIDFGCMAQYQTRVYQFEQQVWMCTMWSTSLIPRLYESDGAKHRSNLIINGKIQKYQPTHLNPHLY</sequence>
<proteinExistence type="predicted"/>
<name>A0ACC2PGT9_9HYME</name>
<evidence type="ECO:0000313" key="1">
    <source>
        <dbReference type="EMBL" id="KAJ8681642.1"/>
    </source>
</evidence>
<organism evidence="1 2">
    <name type="scientific">Eretmocerus hayati</name>
    <dbReference type="NCBI Taxonomy" id="131215"/>
    <lineage>
        <taxon>Eukaryota</taxon>
        <taxon>Metazoa</taxon>
        <taxon>Ecdysozoa</taxon>
        <taxon>Arthropoda</taxon>
        <taxon>Hexapoda</taxon>
        <taxon>Insecta</taxon>
        <taxon>Pterygota</taxon>
        <taxon>Neoptera</taxon>
        <taxon>Endopterygota</taxon>
        <taxon>Hymenoptera</taxon>
        <taxon>Apocrita</taxon>
        <taxon>Proctotrupomorpha</taxon>
        <taxon>Chalcidoidea</taxon>
        <taxon>Aphelinidae</taxon>
        <taxon>Aphelininae</taxon>
        <taxon>Eretmocerus</taxon>
    </lineage>
</organism>
<gene>
    <name evidence="1" type="ORF">QAD02_017434</name>
</gene>
<evidence type="ECO:0000313" key="2">
    <source>
        <dbReference type="Proteomes" id="UP001239111"/>
    </source>
</evidence>
<dbReference type="Proteomes" id="UP001239111">
    <property type="component" value="Chromosome 1"/>
</dbReference>
<protein>
    <submittedName>
        <fullName evidence="1">Uncharacterized protein</fullName>
    </submittedName>
</protein>
<dbReference type="EMBL" id="CM056741">
    <property type="protein sequence ID" value="KAJ8681642.1"/>
    <property type="molecule type" value="Genomic_DNA"/>
</dbReference>